<keyword evidence="5" id="KW-1185">Reference proteome</keyword>
<sequence length="301" mass="32877">MKRKLFALALSGMMILSLLTACGSSGGSTAAAGNGEMRDDTQMESTAGGDMAPAALQSVQEDAKRIYTAEVQMETTEFDSAASSIAELAEELGGWFENSSVSSSGSGYRYGSYTVRVPADQYSTFLSRVGTLCHVTYQSQSTEDVTEVYFDTSGRLKTQQVKLERLQELLSRAETMEDIITVESAISETEARIESLSGELQHYDYLVDYSTVYLSLDEVYRLSSVEEPVTTLGGRLGTAFSSGWKNFTGFLESLAVALAYSWVWVVVLIAAAAVVLRRLRRRRCGAGRITGKPEKKDDKPE</sequence>
<evidence type="ECO:0000259" key="3">
    <source>
        <dbReference type="Pfam" id="PF14257"/>
    </source>
</evidence>
<keyword evidence="2" id="KW-0732">Signal</keyword>
<dbReference type="PROSITE" id="PS51257">
    <property type="entry name" value="PROKAR_LIPOPROTEIN"/>
    <property type="match status" value="1"/>
</dbReference>
<dbReference type="EMBL" id="CP060490">
    <property type="protein sequence ID" value="QNL44625.1"/>
    <property type="molecule type" value="Genomic_DNA"/>
</dbReference>
<protein>
    <submittedName>
        <fullName evidence="4">DUF4349 domain-containing protein</fullName>
    </submittedName>
</protein>
<organism evidence="4 5">
    <name type="scientific">Oscillibacter hominis</name>
    <dbReference type="NCBI Taxonomy" id="2763056"/>
    <lineage>
        <taxon>Bacteria</taxon>
        <taxon>Bacillati</taxon>
        <taxon>Bacillota</taxon>
        <taxon>Clostridia</taxon>
        <taxon>Eubacteriales</taxon>
        <taxon>Oscillospiraceae</taxon>
        <taxon>Oscillibacter</taxon>
    </lineage>
</organism>
<dbReference type="Proteomes" id="UP000515960">
    <property type="component" value="Chromosome"/>
</dbReference>
<dbReference type="RefSeq" id="WP_187333211.1">
    <property type="nucleotide sequence ID" value="NZ_CP060490.1"/>
</dbReference>
<dbReference type="KEGG" id="ohi:H8790_00790"/>
<proteinExistence type="predicted"/>
<gene>
    <name evidence="4" type="ORF">H8790_00790</name>
</gene>
<feature type="transmembrane region" description="Helical" evidence="1">
    <location>
        <begin position="254"/>
        <end position="276"/>
    </location>
</feature>
<feature type="domain" description="DUF4349" evidence="3">
    <location>
        <begin position="66"/>
        <end position="275"/>
    </location>
</feature>
<evidence type="ECO:0000256" key="2">
    <source>
        <dbReference type="SAM" id="SignalP"/>
    </source>
</evidence>
<feature type="signal peptide" evidence="2">
    <location>
        <begin position="1"/>
        <end position="30"/>
    </location>
</feature>
<keyword evidence="1" id="KW-0812">Transmembrane</keyword>
<keyword evidence="1" id="KW-0472">Membrane</keyword>
<keyword evidence="1" id="KW-1133">Transmembrane helix</keyword>
<dbReference type="AlphaFoldDB" id="A0A7G9B4Z4"/>
<accession>A0A7G9B4Z4</accession>
<name>A0A7G9B4Z4_9FIRM</name>
<evidence type="ECO:0000256" key="1">
    <source>
        <dbReference type="SAM" id="Phobius"/>
    </source>
</evidence>
<evidence type="ECO:0000313" key="5">
    <source>
        <dbReference type="Proteomes" id="UP000515960"/>
    </source>
</evidence>
<reference evidence="4 5" key="1">
    <citation type="submission" date="2020-08" db="EMBL/GenBank/DDBJ databases">
        <authorList>
            <person name="Liu C."/>
            <person name="Sun Q."/>
        </authorList>
    </citation>
    <scope>NUCLEOTIDE SEQUENCE [LARGE SCALE GENOMIC DNA]</scope>
    <source>
        <strain evidence="4 5">NSJ-62</strain>
    </source>
</reference>
<dbReference type="InterPro" id="IPR025645">
    <property type="entry name" value="DUF4349"/>
</dbReference>
<dbReference type="Pfam" id="PF14257">
    <property type="entry name" value="DUF4349"/>
    <property type="match status" value="1"/>
</dbReference>
<evidence type="ECO:0000313" key="4">
    <source>
        <dbReference type="EMBL" id="QNL44625.1"/>
    </source>
</evidence>
<feature type="chain" id="PRO_5039321830" evidence="2">
    <location>
        <begin position="31"/>
        <end position="301"/>
    </location>
</feature>